<dbReference type="AlphaFoldDB" id="A0A6A3BZN0"/>
<evidence type="ECO:0000313" key="1">
    <source>
        <dbReference type="EMBL" id="KAE8722156.1"/>
    </source>
</evidence>
<organism evidence="1 2">
    <name type="scientific">Hibiscus syriacus</name>
    <name type="common">Rose of Sharon</name>
    <dbReference type="NCBI Taxonomy" id="106335"/>
    <lineage>
        <taxon>Eukaryota</taxon>
        <taxon>Viridiplantae</taxon>
        <taxon>Streptophyta</taxon>
        <taxon>Embryophyta</taxon>
        <taxon>Tracheophyta</taxon>
        <taxon>Spermatophyta</taxon>
        <taxon>Magnoliopsida</taxon>
        <taxon>eudicotyledons</taxon>
        <taxon>Gunneridae</taxon>
        <taxon>Pentapetalae</taxon>
        <taxon>rosids</taxon>
        <taxon>malvids</taxon>
        <taxon>Malvales</taxon>
        <taxon>Malvaceae</taxon>
        <taxon>Malvoideae</taxon>
        <taxon>Hibiscus</taxon>
    </lineage>
</organism>
<proteinExistence type="predicted"/>
<sequence length="206" mass="23229">MSAMIHTVRNFPLSHFLSEKKTLLETEILHIFSQISNDQLETYLMGGNISVEGDGGGPLSRPILGDISESCAALILAQLNPPEIANWLGYDRTMLTIDQLCTGDMVREEHSSIPSQTWWLEVDGELEYQFPAGTYSLFLDSAREILEEIRSLGLQLRAHPWMGHKTGPIPVNNFRRSACPISMSFRQSRELGSLPWRRFVVGNTMH</sequence>
<gene>
    <name evidence="1" type="ORF">F3Y22_tig00014370pilonHSYRG00123</name>
</gene>
<protein>
    <submittedName>
        <fullName evidence="1">Uncharacterized protein</fullName>
    </submittedName>
</protein>
<reference evidence="1" key="1">
    <citation type="submission" date="2019-09" db="EMBL/GenBank/DDBJ databases">
        <title>Draft genome information of white flower Hibiscus syriacus.</title>
        <authorList>
            <person name="Kim Y.-M."/>
        </authorList>
    </citation>
    <scope>NUCLEOTIDE SEQUENCE [LARGE SCALE GENOMIC DNA]</scope>
    <source>
        <strain evidence="1">YM2019G1</strain>
    </source>
</reference>
<dbReference type="Proteomes" id="UP000436088">
    <property type="component" value="Unassembled WGS sequence"/>
</dbReference>
<accession>A0A6A3BZN0</accession>
<evidence type="ECO:0000313" key="2">
    <source>
        <dbReference type="Proteomes" id="UP000436088"/>
    </source>
</evidence>
<dbReference type="PANTHER" id="PTHR31960:SF3">
    <property type="entry name" value="F-BOX PROTEIN PP2-A13"/>
    <property type="match status" value="1"/>
</dbReference>
<name>A0A6A3BZN0_HIBSY</name>
<dbReference type="PANTHER" id="PTHR31960">
    <property type="entry name" value="F-BOX PROTEIN PP2-A15"/>
    <property type="match status" value="1"/>
</dbReference>
<keyword evidence="2" id="KW-1185">Reference proteome</keyword>
<comment type="caution">
    <text evidence="1">The sequence shown here is derived from an EMBL/GenBank/DDBJ whole genome shotgun (WGS) entry which is preliminary data.</text>
</comment>
<dbReference type="EMBL" id="VEPZ02000572">
    <property type="protein sequence ID" value="KAE8722156.1"/>
    <property type="molecule type" value="Genomic_DNA"/>
</dbReference>